<dbReference type="EMBL" id="JFGV01000025">
    <property type="protein sequence ID" value="EYU15468.1"/>
    <property type="molecule type" value="Genomic_DNA"/>
</dbReference>
<evidence type="ECO:0000313" key="6">
    <source>
        <dbReference type="Proteomes" id="UP000023464"/>
    </source>
</evidence>
<keyword evidence="3" id="KW-0326">Glycosidase</keyword>
<dbReference type="PANTHER" id="PTHR12631:SF10">
    <property type="entry name" value="BETA-XYLOSIDASE-LIKE PROTEIN-RELATED"/>
    <property type="match status" value="1"/>
</dbReference>
<organism evidence="5 6">
    <name type="scientific">Photorhabdus aegyptia</name>
    <dbReference type="NCBI Taxonomy" id="2805098"/>
    <lineage>
        <taxon>Bacteria</taxon>
        <taxon>Pseudomonadati</taxon>
        <taxon>Pseudomonadota</taxon>
        <taxon>Gammaproteobacteria</taxon>
        <taxon>Enterobacterales</taxon>
        <taxon>Morganellaceae</taxon>
        <taxon>Photorhabdus</taxon>
    </lineage>
</organism>
<name>A0A022PKK8_9GAMM</name>
<accession>A0A022PKK8</accession>
<dbReference type="GO" id="GO:0004553">
    <property type="term" value="F:hydrolase activity, hydrolyzing O-glycosyl compounds"/>
    <property type="evidence" value="ECO:0007669"/>
    <property type="project" value="TreeGrafter"/>
</dbReference>
<keyword evidence="6" id="KW-1185">Reference proteome</keyword>
<proteinExistence type="inferred from homology"/>
<evidence type="ECO:0000256" key="1">
    <source>
        <dbReference type="ARBA" id="ARBA00008875"/>
    </source>
</evidence>
<dbReference type="Pfam" id="PF01229">
    <property type="entry name" value="Glyco_hydro_39"/>
    <property type="match status" value="1"/>
</dbReference>
<dbReference type="InterPro" id="IPR051923">
    <property type="entry name" value="Glycosyl_Hydrolase_39"/>
</dbReference>
<dbReference type="InterPro" id="IPR049166">
    <property type="entry name" value="GH39_cat"/>
</dbReference>
<dbReference type="Proteomes" id="UP000023464">
    <property type="component" value="Unassembled WGS sequence"/>
</dbReference>
<comment type="similarity">
    <text evidence="1">Belongs to the glycosyl hydrolase 39 family.</text>
</comment>
<sequence>MTKIFSFNKNHRDLSAGYNSRLKAVNGVNGLPKSIAPGFPDLDNEFNQMGITHVRLHDGFGIGDIDNYFQVDRKNNQDQMIINVPEENKPAAKKLVADIANVRSIFPNAAIGMRNHDVNLALKDANYEMTDAYLRDVLNNQADLNPDNIERQLFFRIGRSLDGGYEIPEDFDVYAALVKALVNRYGVDYACVGLPRKISYWEIWNEPDLLFFWNTDNPQQYYQLYEKVVRVIKAVDPDAKVGGAGISFSNHAGGHYIDGFFRYCRDNHVPLDFFSWHGYVDTGDPQNIIDMGNTIQNSLHTYDFTKTESICTEWNSTPFGSRNTFTKVQSPKNAAYIASSLIYMQYTKVDLAHYYRGDGLSFGLFNDQPNPNNPSVRNFCTYSAQSFGLFAKMLKTPYILSGQKDFSTGLTVLAAENKSGNKINILAANYKVDKGFSDGSVPPVPADLYRQYYLDTSRTLDQLTDTCSRHKWFGGVDPTAIQSNNAVLQKDPVQQLPEDSLLRPKTRDYTHSDQGVTVVIDHIGCKKFKVKAYRIQQGGSLEKITPPEVTDQINVSIANNKLTLVDKGAKPSTVTLYLLELIHH</sequence>
<dbReference type="SUPFAM" id="SSF51445">
    <property type="entry name" value="(Trans)glycosidases"/>
    <property type="match status" value="1"/>
</dbReference>
<dbReference type="AlphaFoldDB" id="A0A022PKK8"/>
<reference evidence="5 6" key="1">
    <citation type="submission" date="2014-03" db="EMBL/GenBank/DDBJ databases">
        <title>Draft Genome of Photorhabdus luminescens BA1, an Egyptian Isolate.</title>
        <authorList>
            <person name="Ghazal S."/>
            <person name="Hurst S.G.IV."/>
            <person name="Morris K."/>
            <person name="Thomas K."/>
            <person name="Tisa L.S."/>
        </authorList>
    </citation>
    <scope>NUCLEOTIDE SEQUENCE [LARGE SCALE GENOMIC DNA]</scope>
    <source>
        <strain evidence="5 6">BA1</strain>
    </source>
</reference>
<evidence type="ECO:0000256" key="3">
    <source>
        <dbReference type="ARBA" id="ARBA00023295"/>
    </source>
</evidence>
<feature type="domain" description="Glycosyl hydrolases family 39 N-terminal catalytic" evidence="4">
    <location>
        <begin position="175"/>
        <end position="322"/>
    </location>
</feature>
<evidence type="ECO:0000259" key="4">
    <source>
        <dbReference type="Pfam" id="PF01229"/>
    </source>
</evidence>
<evidence type="ECO:0000313" key="5">
    <source>
        <dbReference type="EMBL" id="EYU15468.1"/>
    </source>
</evidence>
<gene>
    <name evidence="5" type="ORF">BA1DRAFT_02021</name>
</gene>
<evidence type="ECO:0000256" key="2">
    <source>
        <dbReference type="ARBA" id="ARBA00022801"/>
    </source>
</evidence>
<dbReference type="PANTHER" id="PTHR12631">
    <property type="entry name" value="ALPHA-L-IDURONIDASE"/>
    <property type="match status" value="1"/>
</dbReference>
<comment type="caution">
    <text evidence="5">The sequence shown here is derived from an EMBL/GenBank/DDBJ whole genome shotgun (WGS) entry which is preliminary data.</text>
</comment>
<dbReference type="PATRIC" id="fig|1393736.3.peg.2053"/>
<dbReference type="RefSeq" id="WP_036778364.1">
    <property type="nucleotide sequence ID" value="NZ_CAWLTM010000090.1"/>
</dbReference>
<dbReference type="InterPro" id="IPR017853">
    <property type="entry name" value="GH"/>
</dbReference>
<dbReference type="Gene3D" id="3.20.20.80">
    <property type="entry name" value="Glycosidases"/>
    <property type="match status" value="1"/>
</dbReference>
<protein>
    <submittedName>
        <fullName evidence="5">Glycosyl hydrolase family 39</fullName>
    </submittedName>
</protein>
<keyword evidence="2 5" id="KW-0378">Hydrolase</keyword>